<comment type="similarity">
    <text evidence="9">Belongs to the glycosyltransferase group 1 family.</text>
</comment>
<evidence type="ECO:0000256" key="3">
    <source>
        <dbReference type="ARBA" id="ARBA00019077"/>
    </source>
</evidence>
<name>D3DH35_HYDTT</name>
<comment type="function">
    <text evidence="9">Involved in lipopolysaccharide (LPS) biosynthesis. Catalyzes the transfer of 3-deoxy-D-manno-octulosonate (Kdo) residue(s) from CMP-Kdo to lipid IV(A), the tetraacyldisaccharide-1,4'-bisphosphate precursor of lipid A.</text>
</comment>
<evidence type="ECO:0000256" key="8">
    <source>
        <dbReference type="PIRSR" id="PIRSR639901-2"/>
    </source>
</evidence>
<dbReference type="KEGG" id="hte:Hydth_0675"/>
<dbReference type="InterPro" id="IPR039901">
    <property type="entry name" value="Kdotransferase"/>
</dbReference>
<dbReference type="eggNOG" id="COG1519">
    <property type="taxonomic scope" value="Bacteria"/>
</dbReference>
<dbReference type="STRING" id="608538.HTH_0676"/>
<dbReference type="Gene3D" id="3.40.50.11720">
    <property type="entry name" value="3-Deoxy-D-manno-octulosonic-acid transferase, N-terminal domain"/>
    <property type="match status" value="1"/>
</dbReference>
<dbReference type="CAZy" id="GT30">
    <property type="family name" value="Glycosyltransferase Family 30"/>
</dbReference>
<dbReference type="Pfam" id="PF04413">
    <property type="entry name" value="Glycos_transf_N"/>
    <property type="match status" value="1"/>
</dbReference>
<feature type="site" description="Transition state stabilizer" evidence="8">
    <location>
        <position position="175"/>
    </location>
</feature>
<sequence length="370" mass="43255">MRLLYFHTLKISLKGVVGFYKKFMYNLPTHRMKTIWFHTASVGEFNTAKPLLKKLIKDYRIVLTYFSPRAKDYIKRHPEYYHSLERLPLDTPFTVRSFERKIEAHAIFIMEREFWPSFILFTKAKKVLLNAYAKGGLYERFISRKFDLIITKSDKDRERYESYGCKKVVSCGNLKFLFEERQIKEMKKGDFKLFVAGSTHNGEEKILIEAFGELKKRHPDLRLLIAPRHISRSQEIANKVKGFRCFLRSRQRGEEWDILILDTLGELFDVYALADVAFVGGTLVPVGGHNLLEPAYHGKPVLFGPFTQKVRDMAEYLLQKGAGFVVSRAEDIIRVVDGILSKRISYNRVDISQESERIMSCYYSNIRDML</sequence>
<evidence type="ECO:0000256" key="5">
    <source>
        <dbReference type="ARBA" id="ARBA00031445"/>
    </source>
</evidence>
<dbReference type="AlphaFoldDB" id="D3DH35"/>
<keyword evidence="9" id="KW-0472">Membrane</keyword>
<dbReference type="UniPathway" id="UPA00958"/>
<dbReference type="GO" id="GO:0043842">
    <property type="term" value="F:Kdo transferase activity"/>
    <property type="evidence" value="ECO:0007669"/>
    <property type="project" value="UniProtKB-EC"/>
</dbReference>
<feature type="active site" description="Proton acceptor" evidence="7">
    <location>
        <position position="44"/>
    </location>
</feature>
<keyword evidence="9" id="KW-1003">Cell membrane</keyword>
<keyword evidence="12" id="KW-1185">Reference proteome</keyword>
<evidence type="ECO:0000256" key="2">
    <source>
        <dbReference type="ARBA" id="ARBA00012621"/>
    </source>
</evidence>
<dbReference type="InterPro" id="IPR038107">
    <property type="entry name" value="Glycos_transf_N_sf"/>
</dbReference>
<dbReference type="EC" id="2.4.99.12" evidence="2 9"/>
<evidence type="ECO:0000313" key="12">
    <source>
        <dbReference type="Proteomes" id="UP000002574"/>
    </source>
</evidence>
<feature type="site" description="Transition state stabilizer" evidence="8">
    <location>
        <position position="111"/>
    </location>
</feature>
<evidence type="ECO:0000256" key="7">
    <source>
        <dbReference type="PIRSR" id="PIRSR639901-1"/>
    </source>
</evidence>
<dbReference type="RefSeq" id="WP_012963319.1">
    <property type="nucleotide sequence ID" value="NC_013799.1"/>
</dbReference>
<dbReference type="Proteomes" id="UP000002574">
    <property type="component" value="Chromosome"/>
</dbReference>
<reference evidence="11 12" key="1">
    <citation type="journal article" date="2010" name="J. Bacteriol.">
        <title>Complete genome sequence of the thermophilic, obligately chemolithoautotrophic hydrogen-oxidizing bacterium Hydrogenobacter thermophilus TK-6.</title>
        <authorList>
            <person name="Arai H."/>
            <person name="Kanbe H."/>
            <person name="Ishii M."/>
            <person name="Igarashi Y."/>
        </authorList>
    </citation>
    <scope>NUCLEOTIDE SEQUENCE [LARGE SCALE GENOMIC DNA]</scope>
    <source>
        <strain evidence="12">DSM 6534 / IAM 12695 / TK-6 [Tokyo]</strain>
    </source>
</reference>
<dbReference type="InterPro" id="IPR007507">
    <property type="entry name" value="Glycos_transf_N"/>
</dbReference>
<organism evidence="11 12">
    <name type="scientific">Hydrogenobacter thermophilus (strain DSM 6534 / IAM 12695 / TK-6)</name>
    <dbReference type="NCBI Taxonomy" id="608538"/>
    <lineage>
        <taxon>Bacteria</taxon>
        <taxon>Pseudomonadati</taxon>
        <taxon>Aquificota</taxon>
        <taxon>Aquificia</taxon>
        <taxon>Aquificales</taxon>
        <taxon>Aquificaceae</taxon>
        <taxon>Hydrogenobacter</taxon>
    </lineage>
</organism>
<dbReference type="PANTHER" id="PTHR42755:SF1">
    <property type="entry name" value="3-DEOXY-D-MANNO-OCTULOSONIC ACID TRANSFERASE, MITOCHONDRIAL-RELATED"/>
    <property type="match status" value="1"/>
</dbReference>
<dbReference type="SUPFAM" id="SSF53756">
    <property type="entry name" value="UDP-Glycosyltransferase/glycogen phosphorylase"/>
    <property type="match status" value="1"/>
</dbReference>
<dbReference type="EMBL" id="AP011112">
    <property type="protein sequence ID" value="BAI69137.1"/>
    <property type="molecule type" value="Genomic_DNA"/>
</dbReference>
<protein>
    <recommendedName>
        <fullName evidence="3 9">3-deoxy-D-manno-octulosonic acid transferase</fullName>
        <shortName evidence="9">Kdo transferase</shortName>
        <ecNumber evidence="2 9">2.4.99.12</ecNumber>
    </recommendedName>
    <alternativeName>
        <fullName evidence="5 9">Lipid IV(A) 3-deoxy-D-manno-octulosonic acid transferase</fullName>
    </alternativeName>
</protein>
<comment type="pathway">
    <text evidence="1 9">Bacterial outer membrane biogenesis; LPS core biosynthesis.</text>
</comment>
<gene>
    <name evidence="11" type="primary">kdtA</name>
    <name evidence="11" type="ordered locus">HTH_0676</name>
</gene>
<keyword evidence="4 9" id="KW-0808">Transferase</keyword>
<evidence type="ECO:0000313" key="11">
    <source>
        <dbReference type="EMBL" id="BAI69137.1"/>
    </source>
</evidence>
<evidence type="ECO:0000256" key="1">
    <source>
        <dbReference type="ARBA" id="ARBA00004713"/>
    </source>
</evidence>
<dbReference type="GO" id="GO:0005886">
    <property type="term" value="C:plasma membrane"/>
    <property type="evidence" value="ECO:0007669"/>
    <property type="project" value="UniProtKB-SubCell"/>
</dbReference>
<evidence type="ECO:0000259" key="10">
    <source>
        <dbReference type="Pfam" id="PF04413"/>
    </source>
</evidence>
<evidence type="ECO:0000256" key="6">
    <source>
        <dbReference type="ARBA" id="ARBA00049183"/>
    </source>
</evidence>
<keyword evidence="9" id="KW-0997">Cell inner membrane</keyword>
<keyword evidence="9" id="KW-0448">Lipopolysaccharide biosynthesis</keyword>
<feature type="domain" description="3-deoxy-D-manno-octulosonic-acid transferase N-terminal" evidence="10">
    <location>
        <begin position="18"/>
        <end position="176"/>
    </location>
</feature>
<evidence type="ECO:0000256" key="9">
    <source>
        <dbReference type="RuleBase" id="RU365103"/>
    </source>
</evidence>
<dbReference type="GO" id="GO:0009244">
    <property type="term" value="P:lipopolysaccharide core region biosynthetic process"/>
    <property type="evidence" value="ECO:0007669"/>
    <property type="project" value="UniProtKB-UniRule"/>
</dbReference>
<comment type="catalytic activity">
    <reaction evidence="6 9">
        <text>lipid IVA (E. coli) + CMP-3-deoxy-beta-D-manno-octulosonate = alpha-Kdo-(2-&gt;6)-lipid IVA (E. coli) + CMP + H(+)</text>
        <dbReference type="Rhea" id="RHEA:28066"/>
        <dbReference type="ChEBI" id="CHEBI:15378"/>
        <dbReference type="ChEBI" id="CHEBI:58603"/>
        <dbReference type="ChEBI" id="CHEBI:60364"/>
        <dbReference type="ChEBI" id="CHEBI:60377"/>
        <dbReference type="ChEBI" id="CHEBI:85987"/>
        <dbReference type="EC" id="2.4.99.12"/>
    </reaction>
</comment>
<dbReference type="GO" id="GO:0009245">
    <property type="term" value="P:lipid A biosynthetic process"/>
    <property type="evidence" value="ECO:0007669"/>
    <property type="project" value="TreeGrafter"/>
</dbReference>
<comment type="subcellular location">
    <subcellularLocation>
        <location evidence="9">Cell inner membrane</location>
    </subcellularLocation>
</comment>
<proteinExistence type="inferred from homology"/>
<dbReference type="Gene3D" id="3.40.50.2000">
    <property type="entry name" value="Glycogen Phosphorylase B"/>
    <property type="match status" value="1"/>
</dbReference>
<dbReference type="OrthoDB" id="9789797at2"/>
<accession>D3DH35</accession>
<dbReference type="KEGG" id="hth:HTH_0676"/>
<dbReference type="PANTHER" id="PTHR42755">
    <property type="entry name" value="3-DEOXY-MANNO-OCTULOSONATE CYTIDYLYLTRANSFERASE"/>
    <property type="match status" value="1"/>
</dbReference>
<evidence type="ECO:0000256" key="4">
    <source>
        <dbReference type="ARBA" id="ARBA00022679"/>
    </source>
</evidence>